<dbReference type="InterPro" id="IPR036938">
    <property type="entry name" value="PAP2/HPO_sf"/>
</dbReference>
<evidence type="ECO:0000313" key="3">
    <source>
        <dbReference type="EMBL" id="GIF72282.1"/>
    </source>
</evidence>
<keyword evidence="1" id="KW-1133">Transmembrane helix</keyword>
<feature type="transmembrane region" description="Helical" evidence="1">
    <location>
        <begin position="155"/>
        <end position="176"/>
    </location>
</feature>
<dbReference type="RefSeq" id="WP_203711732.1">
    <property type="nucleotide sequence ID" value="NZ_BONE01000010.1"/>
</dbReference>
<feature type="domain" description="Phosphatidic acid phosphatase type 2/haloperoxidase" evidence="2">
    <location>
        <begin position="90"/>
        <end position="197"/>
    </location>
</feature>
<comment type="caution">
    <text evidence="3">The sequence shown here is derived from an EMBL/GenBank/DDBJ whole genome shotgun (WGS) entry which is preliminary data.</text>
</comment>
<dbReference type="EMBL" id="BONE01000010">
    <property type="protein sequence ID" value="GIF72282.1"/>
    <property type="molecule type" value="Genomic_DNA"/>
</dbReference>
<reference evidence="3 4" key="1">
    <citation type="submission" date="2021-01" db="EMBL/GenBank/DDBJ databases">
        <title>Whole genome shotgun sequence of Asanoa siamensis NBRC 107932.</title>
        <authorList>
            <person name="Komaki H."/>
            <person name="Tamura T."/>
        </authorList>
    </citation>
    <scope>NUCLEOTIDE SEQUENCE [LARGE SCALE GENOMIC DNA]</scope>
    <source>
        <strain evidence="3 4">NBRC 107932</strain>
    </source>
</reference>
<sequence length="305" mass="30982">MRRWPIGLGLWLVLLSIVEVGGLVAVWRFFVRSTHGQQLDTIALAGNWIGQARIAGVVDTILNTVSVVSLLAATAVIGFIALIRRRVAVAVGAILLIGGASVTTQVLKRVLDRPELGVDVERAAAGNSLPSGHATIAAAVLVALVLVLPGRMRGVGAVVGAAAAALVGIATLSAGWHRPSDVVAAFLVVGVWANLAGLFILAAQRTHGDVEYGPANRLAVTVLALAGLVLLAGAAIAMRLTDQVLTTPTDELSRNRLLVAYGGGALGIAGAAGLVVAAVLATAHRVVPRAMPATADPAPEADVAV</sequence>
<dbReference type="SUPFAM" id="SSF48317">
    <property type="entry name" value="Acid phosphatase/Vanadium-dependent haloperoxidase"/>
    <property type="match status" value="1"/>
</dbReference>
<proteinExistence type="predicted"/>
<evidence type="ECO:0000259" key="2">
    <source>
        <dbReference type="SMART" id="SM00014"/>
    </source>
</evidence>
<dbReference type="Pfam" id="PF01569">
    <property type="entry name" value="PAP2"/>
    <property type="match status" value="1"/>
</dbReference>
<feature type="transmembrane region" description="Helical" evidence="1">
    <location>
        <begin position="182"/>
        <end position="203"/>
    </location>
</feature>
<organism evidence="3 4">
    <name type="scientific">Asanoa siamensis</name>
    <dbReference type="NCBI Taxonomy" id="926357"/>
    <lineage>
        <taxon>Bacteria</taxon>
        <taxon>Bacillati</taxon>
        <taxon>Actinomycetota</taxon>
        <taxon>Actinomycetes</taxon>
        <taxon>Micromonosporales</taxon>
        <taxon>Micromonosporaceae</taxon>
        <taxon>Asanoa</taxon>
    </lineage>
</organism>
<name>A0ABQ4CLX5_9ACTN</name>
<evidence type="ECO:0000313" key="4">
    <source>
        <dbReference type="Proteomes" id="UP000604117"/>
    </source>
</evidence>
<gene>
    <name evidence="3" type="ORF">Asi02nite_18000</name>
</gene>
<feature type="transmembrane region" description="Helical" evidence="1">
    <location>
        <begin position="258"/>
        <end position="281"/>
    </location>
</feature>
<keyword evidence="4" id="KW-1185">Reference proteome</keyword>
<accession>A0ABQ4CLX5</accession>
<dbReference type="Proteomes" id="UP000604117">
    <property type="component" value="Unassembled WGS sequence"/>
</dbReference>
<dbReference type="InterPro" id="IPR000326">
    <property type="entry name" value="PAP2/HPO"/>
</dbReference>
<feature type="transmembrane region" description="Helical" evidence="1">
    <location>
        <begin position="127"/>
        <end position="148"/>
    </location>
</feature>
<protein>
    <recommendedName>
        <fullName evidence="2">Phosphatidic acid phosphatase type 2/haloperoxidase domain-containing protein</fullName>
    </recommendedName>
</protein>
<evidence type="ECO:0000256" key="1">
    <source>
        <dbReference type="SAM" id="Phobius"/>
    </source>
</evidence>
<keyword evidence="1" id="KW-0812">Transmembrane</keyword>
<feature type="transmembrane region" description="Helical" evidence="1">
    <location>
        <begin position="215"/>
        <end position="238"/>
    </location>
</feature>
<feature type="transmembrane region" description="Helical" evidence="1">
    <location>
        <begin position="60"/>
        <end position="80"/>
    </location>
</feature>
<feature type="transmembrane region" description="Helical" evidence="1">
    <location>
        <begin position="87"/>
        <end position="107"/>
    </location>
</feature>
<dbReference type="Gene3D" id="1.20.144.10">
    <property type="entry name" value="Phosphatidic acid phosphatase type 2/haloperoxidase"/>
    <property type="match status" value="1"/>
</dbReference>
<dbReference type="SMART" id="SM00014">
    <property type="entry name" value="acidPPc"/>
    <property type="match status" value="1"/>
</dbReference>
<keyword evidence="1" id="KW-0472">Membrane</keyword>